<sequence>MINPVCFCLFHPFWLVFVLSIVSPVVVVGDESVGSNQPASVAVAEDTPAGQLENQPGVQVSVSDFHGFVQREFKLDGVACKLVSPATSAENAPWIWRARFWGHEPQLDVALLNQGWHVGYCDVADLFGNETALKRWDQFYKLSQQIGLNPKPLLEGMSRGGLIVMRWASANPDQVSGIYVDNAVMDIRSWPGGKGDGIGAPRAWKTCLDAYQITEEESKSMEDGPLHRLAGLAKAGVPIFAMINEQDNVVPPSENSDVLVRRYREFGGQVREFRRPGLGHHPHSLKDPAPLVEFAVQAVAN</sequence>
<name>A0A2G1W9B8_9BACT</name>
<gene>
    <name evidence="1" type="ORF">CEE69_08255</name>
</gene>
<comment type="caution">
    <text evidence="1">The sequence shown here is derived from an EMBL/GenBank/DDBJ whole genome shotgun (WGS) entry which is preliminary data.</text>
</comment>
<evidence type="ECO:0008006" key="3">
    <source>
        <dbReference type="Google" id="ProtNLM"/>
    </source>
</evidence>
<dbReference type="SUPFAM" id="SSF53474">
    <property type="entry name" value="alpha/beta-Hydrolases"/>
    <property type="match status" value="1"/>
</dbReference>
<keyword evidence="2" id="KW-1185">Reference proteome</keyword>
<protein>
    <recommendedName>
        <fullName evidence="3">Alpha/beta hydrolase</fullName>
    </recommendedName>
</protein>
<accession>A0A2G1W9B8</accession>
<proteinExistence type="predicted"/>
<evidence type="ECO:0000313" key="2">
    <source>
        <dbReference type="Proteomes" id="UP000225740"/>
    </source>
</evidence>
<dbReference type="EMBL" id="NIZW01000006">
    <property type="protein sequence ID" value="PHQ35611.1"/>
    <property type="molecule type" value="Genomic_DNA"/>
</dbReference>
<dbReference type="RefSeq" id="WP_099260243.1">
    <property type="nucleotide sequence ID" value="NZ_NIZW01000006.1"/>
</dbReference>
<reference evidence="1 2" key="1">
    <citation type="submission" date="2017-06" db="EMBL/GenBank/DDBJ databases">
        <title>Description of Rhodopirellula bahusiensis sp. nov.</title>
        <authorList>
            <person name="Kizina J."/>
            <person name="Harder J."/>
        </authorList>
    </citation>
    <scope>NUCLEOTIDE SEQUENCE [LARGE SCALE GENOMIC DNA]</scope>
    <source>
        <strain evidence="1 2">SWK21</strain>
    </source>
</reference>
<dbReference type="InterPro" id="IPR029058">
    <property type="entry name" value="AB_hydrolase_fold"/>
</dbReference>
<organism evidence="1 2">
    <name type="scientific">Rhodopirellula bahusiensis</name>
    <dbReference type="NCBI Taxonomy" id="2014065"/>
    <lineage>
        <taxon>Bacteria</taxon>
        <taxon>Pseudomonadati</taxon>
        <taxon>Planctomycetota</taxon>
        <taxon>Planctomycetia</taxon>
        <taxon>Pirellulales</taxon>
        <taxon>Pirellulaceae</taxon>
        <taxon>Rhodopirellula</taxon>
    </lineage>
</organism>
<dbReference type="Proteomes" id="UP000225740">
    <property type="component" value="Unassembled WGS sequence"/>
</dbReference>
<dbReference type="Gene3D" id="3.40.50.1820">
    <property type="entry name" value="alpha/beta hydrolase"/>
    <property type="match status" value="1"/>
</dbReference>
<dbReference type="OrthoDB" id="234896at2"/>
<dbReference type="GeneID" id="90608176"/>
<evidence type="ECO:0000313" key="1">
    <source>
        <dbReference type="EMBL" id="PHQ35611.1"/>
    </source>
</evidence>
<dbReference type="AlphaFoldDB" id="A0A2G1W9B8"/>